<organism evidence="7 8">
    <name type="scientific">Sphaerisporangium aureirubrum</name>
    <dbReference type="NCBI Taxonomy" id="1544736"/>
    <lineage>
        <taxon>Bacteria</taxon>
        <taxon>Bacillati</taxon>
        <taxon>Actinomycetota</taxon>
        <taxon>Actinomycetes</taxon>
        <taxon>Streptosporangiales</taxon>
        <taxon>Streptosporangiaceae</taxon>
        <taxon>Sphaerisporangium</taxon>
    </lineage>
</organism>
<keyword evidence="1" id="KW-0540">Nuclease</keyword>
<feature type="domain" description="VapC50 C-terminal" evidence="6">
    <location>
        <begin position="129"/>
        <end position="183"/>
    </location>
</feature>
<evidence type="ECO:0000259" key="5">
    <source>
        <dbReference type="Pfam" id="PF13470"/>
    </source>
</evidence>
<keyword evidence="4" id="KW-0460">Magnesium</keyword>
<feature type="domain" description="PIN" evidence="5">
    <location>
        <begin position="5"/>
        <end position="111"/>
    </location>
</feature>
<keyword evidence="8" id="KW-1185">Reference proteome</keyword>
<dbReference type="InterPro" id="IPR058652">
    <property type="entry name" value="VapC50_C"/>
</dbReference>
<dbReference type="EMBL" id="JBHSRF010000001">
    <property type="protein sequence ID" value="MFC6079632.1"/>
    <property type="molecule type" value="Genomic_DNA"/>
</dbReference>
<reference evidence="8" key="1">
    <citation type="journal article" date="2019" name="Int. J. Syst. Evol. Microbiol.">
        <title>The Global Catalogue of Microorganisms (GCM) 10K type strain sequencing project: providing services to taxonomists for standard genome sequencing and annotation.</title>
        <authorList>
            <consortium name="The Broad Institute Genomics Platform"/>
            <consortium name="The Broad Institute Genome Sequencing Center for Infectious Disease"/>
            <person name="Wu L."/>
            <person name="Ma J."/>
        </authorList>
    </citation>
    <scope>NUCLEOTIDE SEQUENCE [LARGE SCALE GENOMIC DNA]</scope>
    <source>
        <strain evidence="8">JCM 30346</strain>
    </source>
</reference>
<name>A0ABW1NCA3_9ACTN</name>
<evidence type="ECO:0000256" key="1">
    <source>
        <dbReference type="ARBA" id="ARBA00022722"/>
    </source>
</evidence>
<dbReference type="InterPro" id="IPR002716">
    <property type="entry name" value="PIN_dom"/>
</dbReference>
<evidence type="ECO:0000256" key="2">
    <source>
        <dbReference type="ARBA" id="ARBA00022723"/>
    </source>
</evidence>
<evidence type="ECO:0000313" key="8">
    <source>
        <dbReference type="Proteomes" id="UP001596137"/>
    </source>
</evidence>
<proteinExistence type="predicted"/>
<dbReference type="Pfam" id="PF26343">
    <property type="entry name" value="VapC50_C"/>
    <property type="match status" value="1"/>
</dbReference>
<protein>
    <submittedName>
        <fullName evidence="7">PIN domain-containing protein</fullName>
    </submittedName>
</protein>
<evidence type="ECO:0000313" key="7">
    <source>
        <dbReference type="EMBL" id="MFC6079632.1"/>
    </source>
</evidence>
<accession>A0ABW1NCA3</accession>
<gene>
    <name evidence="7" type="ORF">ACFP1K_00545</name>
</gene>
<dbReference type="Pfam" id="PF13470">
    <property type="entry name" value="PIN_3"/>
    <property type="match status" value="1"/>
</dbReference>
<dbReference type="Proteomes" id="UP001596137">
    <property type="component" value="Unassembled WGS sequence"/>
</dbReference>
<evidence type="ECO:0000256" key="4">
    <source>
        <dbReference type="ARBA" id="ARBA00022842"/>
    </source>
</evidence>
<comment type="caution">
    <text evidence="7">The sequence shown here is derived from an EMBL/GenBank/DDBJ whole genome shotgun (WGS) entry which is preliminary data.</text>
</comment>
<evidence type="ECO:0000256" key="3">
    <source>
        <dbReference type="ARBA" id="ARBA00022801"/>
    </source>
</evidence>
<sequence length="184" mass="20460">MAFVVVYDACVLYPSTLRDLLIRVAQAGLVQAKWTDQILDEVFEAIRENRPDIQAEALQRTRTLMVKAVRDCLVTGYEPLIEGLKLPDSHDRHVLAAAIRARAQVIVTNNLRDFPADSLSSWDVEAKSADDFVLDQIHLNQKVVWACVQQIADSWKNPPGAVEDVLASLERSGLVQSVAELRAA</sequence>
<evidence type="ECO:0000259" key="6">
    <source>
        <dbReference type="Pfam" id="PF26343"/>
    </source>
</evidence>
<keyword evidence="2" id="KW-0479">Metal-binding</keyword>
<dbReference type="RefSeq" id="WP_380745871.1">
    <property type="nucleotide sequence ID" value="NZ_JBHSRF010000001.1"/>
</dbReference>
<keyword evidence="3" id="KW-0378">Hydrolase</keyword>